<sequence>MRSEKANSVMPLKRNALRNTARRWVEGIIDGALLSARLRWCDAAVVTGLQAEKISYHYNH</sequence>
<organism evidence="1 2">
    <name type="scientific">Microbacterium soli</name>
    <dbReference type="NCBI Taxonomy" id="446075"/>
    <lineage>
        <taxon>Bacteria</taxon>
        <taxon>Bacillati</taxon>
        <taxon>Actinomycetota</taxon>
        <taxon>Actinomycetes</taxon>
        <taxon>Micrococcales</taxon>
        <taxon>Microbacteriaceae</taxon>
        <taxon>Microbacterium</taxon>
    </lineage>
</organism>
<comment type="caution">
    <text evidence="1">The sequence shown here is derived from an EMBL/GenBank/DDBJ whole genome shotgun (WGS) entry which is preliminary data.</text>
</comment>
<keyword evidence="2" id="KW-1185">Reference proteome</keyword>
<reference evidence="2" key="1">
    <citation type="journal article" date="2019" name="Int. J. Syst. Evol. Microbiol.">
        <title>The Global Catalogue of Microorganisms (GCM) 10K type strain sequencing project: providing services to taxonomists for standard genome sequencing and annotation.</title>
        <authorList>
            <consortium name="The Broad Institute Genomics Platform"/>
            <consortium name="The Broad Institute Genome Sequencing Center for Infectious Disease"/>
            <person name="Wu L."/>
            <person name="Ma J."/>
        </authorList>
    </citation>
    <scope>NUCLEOTIDE SEQUENCE [LARGE SCALE GENOMIC DNA]</scope>
    <source>
        <strain evidence="2">JCM 17024</strain>
    </source>
</reference>
<evidence type="ECO:0000313" key="1">
    <source>
        <dbReference type="EMBL" id="GAA3938521.1"/>
    </source>
</evidence>
<protein>
    <submittedName>
        <fullName evidence="1">Uncharacterized protein</fullName>
    </submittedName>
</protein>
<dbReference type="Proteomes" id="UP001501591">
    <property type="component" value="Unassembled WGS sequence"/>
</dbReference>
<evidence type="ECO:0000313" key="2">
    <source>
        <dbReference type="Proteomes" id="UP001501591"/>
    </source>
</evidence>
<proteinExistence type="predicted"/>
<name>A0ABP7N6V1_9MICO</name>
<gene>
    <name evidence="1" type="ORF">GCM10022383_15800</name>
</gene>
<accession>A0ABP7N6V1</accession>
<dbReference type="EMBL" id="BAABCP010000001">
    <property type="protein sequence ID" value="GAA3938521.1"/>
    <property type="molecule type" value="Genomic_DNA"/>
</dbReference>